<dbReference type="InterPro" id="IPR001082">
    <property type="entry name" value="Pilin"/>
</dbReference>
<sequence length="172" mass="17452">MKRAIQKGFTLIELMIVVAIIGILAAVALPAYQDYTVRARVSEGLVGASAAKVNVQDVLSSGNPGDDAAGYSLGFREVSAANGNQTRNVEALSIAAATGVITVDMQAAAGGGTLIITPNAPIGSQLPDGTNPFTPPAEAVAWRCRAENAVANNFQGGAAGTLPARFAPAECK</sequence>
<evidence type="ECO:0000313" key="6">
    <source>
        <dbReference type="Proteomes" id="UP000028878"/>
    </source>
</evidence>
<evidence type="ECO:0000256" key="3">
    <source>
        <dbReference type="RuleBase" id="RU000389"/>
    </source>
</evidence>
<comment type="similarity">
    <text evidence="1 3">Belongs to the N-Me-Phe pilin family.</text>
</comment>
<protein>
    <submittedName>
        <fullName evidence="5">Pilin</fullName>
    </submittedName>
</protein>
<reference evidence="6" key="1">
    <citation type="submission" date="2014-11" db="EMBL/GenBank/DDBJ databases">
        <title>Draft genome sequence of Hydrogenophaga intermedia S1.</title>
        <authorList>
            <person name="Gan H.M."/>
            <person name="Chew T.H."/>
            <person name="Stolz A."/>
        </authorList>
    </citation>
    <scope>NUCLEOTIDE SEQUENCE [LARGE SCALE GENOMIC DNA]</scope>
    <source>
        <strain evidence="6">S1</strain>
    </source>
</reference>
<dbReference type="Pfam" id="PF00114">
    <property type="entry name" value="Pilin"/>
    <property type="match status" value="1"/>
</dbReference>
<keyword evidence="3" id="KW-0281">Fimbrium</keyword>
<dbReference type="Proteomes" id="UP000028878">
    <property type="component" value="Unassembled WGS sequence"/>
</dbReference>
<evidence type="ECO:0000313" key="5">
    <source>
        <dbReference type="EMBL" id="CDN88605.1"/>
    </source>
</evidence>
<dbReference type="Gene3D" id="3.30.700.10">
    <property type="entry name" value="Glycoprotein, Type 4 Pilin"/>
    <property type="match status" value="1"/>
</dbReference>
<dbReference type="InterPro" id="IPR012902">
    <property type="entry name" value="N_methyl_site"/>
</dbReference>
<dbReference type="PANTHER" id="PTHR30093:SF34">
    <property type="entry name" value="PREPILIN PEPTIDASE-DEPENDENT PROTEIN D"/>
    <property type="match status" value="1"/>
</dbReference>
<keyword evidence="2" id="KW-0488">Methylation</keyword>
<keyword evidence="4" id="KW-1133">Transmembrane helix</keyword>
<dbReference type="RefSeq" id="WP_009520692.1">
    <property type="nucleotide sequence ID" value="NZ_CCAE010000026.1"/>
</dbReference>
<dbReference type="PANTHER" id="PTHR30093">
    <property type="entry name" value="GENERAL SECRETION PATHWAY PROTEIN G"/>
    <property type="match status" value="1"/>
</dbReference>
<dbReference type="PROSITE" id="PS00409">
    <property type="entry name" value="PROKAR_NTER_METHYL"/>
    <property type="match status" value="1"/>
</dbReference>
<dbReference type="AlphaFoldDB" id="A0A1L1PTG0"/>
<evidence type="ECO:0000256" key="2">
    <source>
        <dbReference type="ARBA" id="ARBA00022481"/>
    </source>
</evidence>
<evidence type="ECO:0000256" key="1">
    <source>
        <dbReference type="ARBA" id="ARBA00005233"/>
    </source>
</evidence>
<dbReference type="GO" id="GO:0007155">
    <property type="term" value="P:cell adhesion"/>
    <property type="evidence" value="ECO:0007669"/>
    <property type="project" value="InterPro"/>
</dbReference>
<dbReference type="NCBIfam" id="TIGR02532">
    <property type="entry name" value="IV_pilin_GFxxxE"/>
    <property type="match status" value="1"/>
</dbReference>
<organism evidence="5 6">
    <name type="scientific">Hydrogenophaga intermedia</name>
    <dbReference type="NCBI Taxonomy" id="65786"/>
    <lineage>
        <taxon>Bacteria</taxon>
        <taxon>Pseudomonadati</taxon>
        <taxon>Pseudomonadota</taxon>
        <taxon>Betaproteobacteria</taxon>
        <taxon>Burkholderiales</taxon>
        <taxon>Comamonadaceae</taxon>
        <taxon>Hydrogenophaga</taxon>
    </lineage>
</organism>
<accession>A0A1L1PTG0</accession>
<keyword evidence="6" id="KW-1185">Reference proteome</keyword>
<proteinExistence type="inferred from homology"/>
<feature type="transmembrane region" description="Helical" evidence="4">
    <location>
        <begin position="12"/>
        <end position="32"/>
    </location>
</feature>
<dbReference type="GO" id="GO:0009289">
    <property type="term" value="C:pilus"/>
    <property type="evidence" value="ECO:0007669"/>
    <property type="project" value="InterPro"/>
</dbReference>
<name>A0A1L1PTG0_HYDIT</name>
<dbReference type="EMBL" id="CCAE010000026">
    <property type="protein sequence ID" value="CDN88605.1"/>
    <property type="molecule type" value="Genomic_DNA"/>
</dbReference>
<dbReference type="SUPFAM" id="SSF54523">
    <property type="entry name" value="Pili subunits"/>
    <property type="match status" value="1"/>
</dbReference>
<keyword evidence="4" id="KW-0812">Transmembrane</keyword>
<gene>
    <name evidence="5" type="ORF">BN948_03040</name>
</gene>
<dbReference type="Pfam" id="PF07963">
    <property type="entry name" value="N_methyl"/>
    <property type="match status" value="1"/>
</dbReference>
<dbReference type="InterPro" id="IPR045584">
    <property type="entry name" value="Pilin-like"/>
</dbReference>
<evidence type="ECO:0000256" key="4">
    <source>
        <dbReference type="SAM" id="Phobius"/>
    </source>
</evidence>
<keyword evidence="4" id="KW-0472">Membrane</keyword>